<keyword evidence="3" id="KW-1185">Reference proteome</keyword>
<keyword evidence="1" id="KW-0472">Membrane</keyword>
<evidence type="ECO:0000313" key="2">
    <source>
        <dbReference type="EMBL" id="MCY1140973.1"/>
    </source>
</evidence>
<organism evidence="2 3">
    <name type="scientific">Paractinoplanes pyxinae</name>
    <dbReference type="NCBI Taxonomy" id="2997416"/>
    <lineage>
        <taxon>Bacteria</taxon>
        <taxon>Bacillati</taxon>
        <taxon>Actinomycetota</taxon>
        <taxon>Actinomycetes</taxon>
        <taxon>Micromonosporales</taxon>
        <taxon>Micromonosporaceae</taxon>
        <taxon>Paractinoplanes</taxon>
    </lineage>
</organism>
<evidence type="ECO:0000313" key="3">
    <source>
        <dbReference type="Proteomes" id="UP001151002"/>
    </source>
</evidence>
<sequence length="214" mass="22679">MARGPDDVSRLFALAVERRLPLLLGSLVVALLLVAGISLAPDPLSALLFAVTIVLYLGLLVTATVALNHHPRQMVERPGELATVGNPAPVLIAAGLTLLATGLVGDSIGDLRAHRDIAALETAYLIIWPLAVGLSWYSALGSFGVRLKSDGLHYRRPFGSLFVPWEEIESATPGRYNTVTLTGRDRTHQLKSATDAAYLAGVINSAVTARAAAR</sequence>
<feature type="transmembrane region" description="Helical" evidence="1">
    <location>
        <begin position="125"/>
        <end position="147"/>
    </location>
</feature>
<feature type="transmembrane region" description="Helical" evidence="1">
    <location>
        <begin position="88"/>
        <end position="105"/>
    </location>
</feature>
<dbReference type="EMBL" id="JAPNTZ010000008">
    <property type="protein sequence ID" value="MCY1140973.1"/>
    <property type="molecule type" value="Genomic_DNA"/>
</dbReference>
<protein>
    <submittedName>
        <fullName evidence="2">PH domain-containing protein</fullName>
    </submittedName>
</protein>
<feature type="transmembrane region" description="Helical" evidence="1">
    <location>
        <begin position="46"/>
        <end position="67"/>
    </location>
</feature>
<comment type="caution">
    <text evidence="2">The sequence shown here is derived from an EMBL/GenBank/DDBJ whole genome shotgun (WGS) entry which is preliminary data.</text>
</comment>
<reference evidence="2" key="1">
    <citation type="submission" date="2022-11" db="EMBL/GenBank/DDBJ databases">
        <authorList>
            <person name="Somphong A."/>
            <person name="Phongsopitanun W."/>
        </authorList>
    </citation>
    <scope>NUCLEOTIDE SEQUENCE</scope>
    <source>
        <strain evidence="2">Pm04-4</strain>
    </source>
</reference>
<name>A0ABT4B396_9ACTN</name>
<keyword evidence="1" id="KW-1133">Transmembrane helix</keyword>
<keyword evidence="1" id="KW-0812">Transmembrane</keyword>
<dbReference type="RefSeq" id="WP_267565341.1">
    <property type="nucleotide sequence ID" value="NZ_JAPNTZ010000008.1"/>
</dbReference>
<accession>A0ABT4B396</accession>
<dbReference type="Proteomes" id="UP001151002">
    <property type="component" value="Unassembled WGS sequence"/>
</dbReference>
<evidence type="ECO:0000256" key="1">
    <source>
        <dbReference type="SAM" id="Phobius"/>
    </source>
</evidence>
<gene>
    <name evidence="2" type="ORF">OWR29_23500</name>
</gene>
<feature type="transmembrane region" description="Helical" evidence="1">
    <location>
        <begin position="20"/>
        <end position="40"/>
    </location>
</feature>
<proteinExistence type="predicted"/>